<dbReference type="SUPFAM" id="SSF56219">
    <property type="entry name" value="DNase I-like"/>
    <property type="match status" value="1"/>
</dbReference>
<reference evidence="1 2" key="1">
    <citation type="submission" date="2024-01" db="EMBL/GenBank/DDBJ databases">
        <title>A draft genome for a cacao thread blight-causing isolate of Paramarasmius palmivorus.</title>
        <authorList>
            <person name="Baruah I.K."/>
            <person name="Bukari Y."/>
            <person name="Amoako-Attah I."/>
            <person name="Meinhardt L.W."/>
            <person name="Bailey B.A."/>
            <person name="Cohen S.P."/>
        </authorList>
    </citation>
    <scope>NUCLEOTIDE SEQUENCE [LARGE SCALE GENOMIC DNA]</scope>
    <source>
        <strain evidence="1 2">GH-12</strain>
    </source>
</reference>
<proteinExistence type="predicted"/>
<keyword evidence="2" id="KW-1185">Reference proteome</keyword>
<protein>
    <recommendedName>
        <fullName evidence="3">Endonuclease/exonuclease/phosphatase domain-containing protein</fullName>
    </recommendedName>
</protein>
<gene>
    <name evidence="1" type="ORF">VNI00_007330</name>
</gene>
<evidence type="ECO:0000313" key="2">
    <source>
        <dbReference type="Proteomes" id="UP001383192"/>
    </source>
</evidence>
<organism evidence="1 2">
    <name type="scientific">Paramarasmius palmivorus</name>
    <dbReference type="NCBI Taxonomy" id="297713"/>
    <lineage>
        <taxon>Eukaryota</taxon>
        <taxon>Fungi</taxon>
        <taxon>Dikarya</taxon>
        <taxon>Basidiomycota</taxon>
        <taxon>Agaricomycotina</taxon>
        <taxon>Agaricomycetes</taxon>
        <taxon>Agaricomycetidae</taxon>
        <taxon>Agaricales</taxon>
        <taxon>Marasmiineae</taxon>
        <taxon>Marasmiaceae</taxon>
        <taxon>Paramarasmius</taxon>
    </lineage>
</organism>
<dbReference type="Proteomes" id="UP001383192">
    <property type="component" value="Unassembled WGS sequence"/>
</dbReference>
<evidence type="ECO:0000313" key="1">
    <source>
        <dbReference type="EMBL" id="KAK7045899.1"/>
    </source>
</evidence>
<evidence type="ECO:0008006" key="3">
    <source>
        <dbReference type="Google" id="ProtNLM"/>
    </source>
</evidence>
<dbReference type="Gene3D" id="3.60.10.10">
    <property type="entry name" value="Endonuclease/exonuclease/phosphatase"/>
    <property type="match status" value="1"/>
</dbReference>
<sequence>MAQNQAFWEELTAMWLQLKLPVPDIMLGDCNIVEDPSDQSNNCSDHQGAVDALTTFKSLFELRDGWRTTFPNNRAFTHRHINAHGSLDTMSRINRIYVAQEWLPFTLKWDIIDHLGGRTDHRMVITSLTKPEIPYQGRGRYTVQPNSIENSFFIDQIIESTLPVQDGLNAFRAHPERRTSSHNPQVVWKK</sequence>
<accession>A0AAW0D3V8</accession>
<comment type="caution">
    <text evidence="1">The sequence shown here is derived from an EMBL/GenBank/DDBJ whole genome shotgun (WGS) entry which is preliminary data.</text>
</comment>
<dbReference type="InterPro" id="IPR036691">
    <property type="entry name" value="Endo/exonu/phosph_ase_sf"/>
</dbReference>
<name>A0AAW0D3V8_9AGAR</name>
<dbReference type="EMBL" id="JAYKXP010000023">
    <property type="protein sequence ID" value="KAK7045899.1"/>
    <property type="molecule type" value="Genomic_DNA"/>
</dbReference>
<dbReference type="AlphaFoldDB" id="A0AAW0D3V8"/>